<dbReference type="OMA" id="RRKSWIM"/>
<accession>S9RDS7</accession>
<dbReference type="InterPro" id="IPR036259">
    <property type="entry name" value="MFS_trans_sf"/>
</dbReference>
<keyword evidence="2 5" id="KW-0812">Transmembrane</keyword>
<dbReference type="VEuPathDB" id="FungiDB:SOCG_04920"/>
<reference evidence="6 7" key="1">
    <citation type="journal article" date="2011" name="Science">
        <title>Comparative functional genomics of the fission yeasts.</title>
        <authorList>
            <person name="Rhind N."/>
            <person name="Chen Z."/>
            <person name="Yassour M."/>
            <person name="Thompson D.A."/>
            <person name="Haas B.J."/>
            <person name="Habib N."/>
            <person name="Wapinski I."/>
            <person name="Roy S."/>
            <person name="Lin M.F."/>
            <person name="Heiman D.I."/>
            <person name="Young S.K."/>
            <person name="Furuya K."/>
            <person name="Guo Y."/>
            <person name="Pidoux A."/>
            <person name="Chen H.M."/>
            <person name="Robbertse B."/>
            <person name="Goldberg J.M."/>
            <person name="Aoki K."/>
            <person name="Bayne E.H."/>
            <person name="Berlin A.M."/>
            <person name="Desjardins C.A."/>
            <person name="Dobbs E."/>
            <person name="Dukaj L."/>
            <person name="Fan L."/>
            <person name="FitzGerald M.G."/>
            <person name="French C."/>
            <person name="Gujja S."/>
            <person name="Hansen K."/>
            <person name="Keifenheim D."/>
            <person name="Levin J.Z."/>
            <person name="Mosher R.A."/>
            <person name="Mueller C.A."/>
            <person name="Pfiffner J."/>
            <person name="Priest M."/>
            <person name="Russ C."/>
            <person name="Smialowska A."/>
            <person name="Swoboda P."/>
            <person name="Sykes S.M."/>
            <person name="Vaughn M."/>
            <person name="Vengrova S."/>
            <person name="Yoder R."/>
            <person name="Zeng Q."/>
            <person name="Allshire R."/>
            <person name="Baulcombe D."/>
            <person name="Birren B.W."/>
            <person name="Brown W."/>
            <person name="Ekwall K."/>
            <person name="Kellis M."/>
            <person name="Leatherwood J."/>
            <person name="Levin H."/>
            <person name="Margalit H."/>
            <person name="Martienssen R."/>
            <person name="Nieduszynski C.A."/>
            <person name="Spatafora J.W."/>
            <person name="Friedman N."/>
            <person name="Dalgaard J.Z."/>
            <person name="Baumann P."/>
            <person name="Niki H."/>
            <person name="Regev A."/>
            <person name="Nusbaum C."/>
        </authorList>
    </citation>
    <scope>NUCLEOTIDE SEQUENCE [LARGE SCALE GENOMIC DNA]</scope>
    <source>
        <strain evidence="7">yFS286</strain>
    </source>
</reference>
<feature type="transmembrane region" description="Helical" evidence="5">
    <location>
        <begin position="379"/>
        <end position="404"/>
    </location>
</feature>
<dbReference type="InterPro" id="IPR004752">
    <property type="entry name" value="AmpG_permease/AT-1"/>
</dbReference>
<dbReference type="Pfam" id="PF13000">
    <property type="entry name" value="Acatn"/>
    <property type="match status" value="2"/>
</dbReference>
<dbReference type="FunFam" id="1.20.1250.20:FF:000289">
    <property type="entry name" value="Acetyl-coenzyme A transporter 1"/>
    <property type="match status" value="1"/>
</dbReference>
<evidence type="ECO:0000313" key="7">
    <source>
        <dbReference type="Proteomes" id="UP000016088"/>
    </source>
</evidence>
<name>S9RDS7_SCHOY</name>
<dbReference type="HOGENOM" id="CLU_020502_2_0_1"/>
<feature type="transmembrane region" description="Helical" evidence="5">
    <location>
        <begin position="478"/>
        <end position="502"/>
    </location>
</feature>
<dbReference type="SUPFAM" id="SSF103473">
    <property type="entry name" value="MFS general substrate transporter"/>
    <property type="match status" value="1"/>
</dbReference>
<proteinExistence type="predicted"/>
<evidence type="ECO:0000256" key="5">
    <source>
        <dbReference type="SAM" id="Phobius"/>
    </source>
</evidence>
<organism evidence="6 7">
    <name type="scientific">Schizosaccharomyces octosporus (strain yFS286)</name>
    <name type="common">Fission yeast</name>
    <name type="synonym">Octosporomyces octosporus</name>
    <dbReference type="NCBI Taxonomy" id="483514"/>
    <lineage>
        <taxon>Eukaryota</taxon>
        <taxon>Fungi</taxon>
        <taxon>Dikarya</taxon>
        <taxon>Ascomycota</taxon>
        <taxon>Taphrinomycotina</taxon>
        <taxon>Schizosaccharomycetes</taxon>
        <taxon>Schizosaccharomycetales</taxon>
        <taxon>Schizosaccharomycetaceae</taxon>
        <taxon>Schizosaccharomyces</taxon>
    </lineage>
</organism>
<feature type="transmembrane region" description="Helical" evidence="5">
    <location>
        <begin position="350"/>
        <end position="373"/>
    </location>
</feature>
<dbReference type="Gene3D" id="1.20.1250.20">
    <property type="entry name" value="MFS general substrate transporter like domains"/>
    <property type="match status" value="1"/>
</dbReference>
<evidence type="ECO:0000313" key="6">
    <source>
        <dbReference type="EMBL" id="EPX72229.1"/>
    </source>
</evidence>
<dbReference type="RefSeq" id="XP_013019521.1">
    <property type="nucleotide sequence ID" value="XM_013164067.1"/>
</dbReference>
<dbReference type="PANTHER" id="PTHR12778:SF9">
    <property type="entry name" value="ACETYL-COENZYME A TRANSPORTER 1"/>
    <property type="match status" value="1"/>
</dbReference>
<dbReference type="eggNOG" id="KOG3574">
    <property type="taxonomic scope" value="Eukaryota"/>
</dbReference>
<dbReference type="GO" id="GO:0016020">
    <property type="term" value="C:membrane"/>
    <property type="evidence" value="ECO:0007669"/>
    <property type="project" value="UniProtKB-SubCell"/>
</dbReference>
<feature type="transmembrane region" description="Helical" evidence="5">
    <location>
        <begin position="317"/>
        <end position="338"/>
    </location>
</feature>
<sequence length="523" mass="59132">MLSKPHQRAGRSTIELRDLENGAVSNTFHLSTDDIPDDRGSLHEVYQPLSFQQKKNIVFLILLYLIQGVPMGLIKGSIPYFLKPHCTYSDIATYSLASYPYSLKVLWSPIVDTYYFPKFGRRKTWVAPCTFFLACTLLVFSYNIDIWIERGSSYINSFTVWSFFLVFICATQDIAVDGWSLNMLDVHQLNYASTAQTVGLNTGYFLSFTVLLVLTSPEFANSVLRISTLNEGLITLSGYIRFWALITLVSVVLILVWEEQKPEHVANMKDTFRSIRDILSLRNMKQLLVVHLFGKVGFVANETLTLLKATESGLNKAMLSLIILINFPLGLILGVYIGHISNKRPLYVWLWGYWGRTISIVLNVALVYAVTYFSEKLSLFLAILICYTLNASFMTVQFVSIGVFHSQISDPAIGGTYMTILNTISNLGGTWPQYIMLKLADWVTFSYCSADHNLRCITDDVKNVCASKGGQCIYKRDGYYFTSILGIFLSILLCIITIFPIVRKLNKVPASSWHIHGKFSSNQ</sequence>
<evidence type="ECO:0000256" key="1">
    <source>
        <dbReference type="ARBA" id="ARBA00004141"/>
    </source>
</evidence>
<gene>
    <name evidence="6" type="ORF">SOCG_04920</name>
</gene>
<feature type="transmembrane region" description="Helical" evidence="5">
    <location>
        <begin position="154"/>
        <end position="175"/>
    </location>
</feature>
<dbReference type="GeneID" id="25033880"/>
<keyword evidence="7" id="KW-1185">Reference proteome</keyword>
<evidence type="ECO:0000256" key="2">
    <source>
        <dbReference type="ARBA" id="ARBA00022692"/>
    </source>
</evidence>
<dbReference type="EMBL" id="KE503207">
    <property type="protein sequence ID" value="EPX72229.1"/>
    <property type="molecule type" value="Genomic_DNA"/>
</dbReference>
<dbReference type="GO" id="GO:0008521">
    <property type="term" value="F:acetyl-CoA transmembrane transporter activity"/>
    <property type="evidence" value="ECO:0007669"/>
    <property type="project" value="InterPro"/>
</dbReference>
<feature type="transmembrane region" description="Helical" evidence="5">
    <location>
        <begin position="195"/>
        <end position="215"/>
    </location>
</feature>
<protein>
    <submittedName>
        <fullName evidence="6">Acetyl-CoA transporter</fullName>
    </submittedName>
</protein>
<feature type="transmembrane region" description="Helical" evidence="5">
    <location>
        <begin position="57"/>
        <end position="74"/>
    </location>
</feature>
<dbReference type="Proteomes" id="UP000016088">
    <property type="component" value="Unassembled WGS sequence"/>
</dbReference>
<dbReference type="AlphaFoldDB" id="S9RDS7"/>
<keyword evidence="4 5" id="KW-0472">Membrane</keyword>
<keyword evidence="3 5" id="KW-1133">Transmembrane helix</keyword>
<feature type="transmembrane region" description="Helical" evidence="5">
    <location>
        <begin position="236"/>
        <end position="257"/>
    </location>
</feature>
<evidence type="ECO:0000256" key="4">
    <source>
        <dbReference type="ARBA" id="ARBA00023136"/>
    </source>
</evidence>
<evidence type="ECO:0000256" key="3">
    <source>
        <dbReference type="ARBA" id="ARBA00022989"/>
    </source>
</evidence>
<dbReference type="GO" id="GO:0035348">
    <property type="term" value="P:acetyl-CoA transmembrane transport"/>
    <property type="evidence" value="ECO:0007669"/>
    <property type="project" value="InterPro"/>
</dbReference>
<dbReference type="OrthoDB" id="6415790at2759"/>
<comment type="subcellular location">
    <subcellularLocation>
        <location evidence="1">Membrane</location>
        <topology evidence="1">Multi-pass membrane protein</topology>
    </subcellularLocation>
</comment>
<dbReference type="InterPro" id="IPR024371">
    <property type="entry name" value="AcetylCoA_trans_1-like"/>
</dbReference>
<dbReference type="PANTHER" id="PTHR12778">
    <property type="entry name" value="SOLUTE CARRIER FAMILY 33 ACETYL-COA TRANSPORTER -RELATED"/>
    <property type="match status" value="1"/>
</dbReference>
<feature type="transmembrane region" description="Helical" evidence="5">
    <location>
        <begin position="125"/>
        <end position="142"/>
    </location>
</feature>